<dbReference type="SUPFAM" id="SSF54427">
    <property type="entry name" value="NTF2-like"/>
    <property type="match status" value="1"/>
</dbReference>
<dbReference type="EMBL" id="KZ503378">
    <property type="protein sequence ID" value="PKU65089.1"/>
    <property type="molecule type" value="Genomic_DNA"/>
</dbReference>
<organism evidence="1 2">
    <name type="scientific">Dendrobium catenatum</name>
    <dbReference type="NCBI Taxonomy" id="906689"/>
    <lineage>
        <taxon>Eukaryota</taxon>
        <taxon>Viridiplantae</taxon>
        <taxon>Streptophyta</taxon>
        <taxon>Embryophyta</taxon>
        <taxon>Tracheophyta</taxon>
        <taxon>Spermatophyta</taxon>
        <taxon>Magnoliopsida</taxon>
        <taxon>Liliopsida</taxon>
        <taxon>Asparagales</taxon>
        <taxon>Orchidaceae</taxon>
        <taxon>Epidendroideae</taxon>
        <taxon>Malaxideae</taxon>
        <taxon>Dendrobiinae</taxon>
        <taxon>Dendrobium</taxon>
    </lineage>
</organism>
<sequence>MGGQISASGFNNIPKQRPLIIREGSLLNKVAKPVTLGKGKETLKVDDFLSPRKNAIQNTFKVVTVRVPIGLEALNFQIRGKELTIQKIGKIGGGYNAFLQTKLPKELRIYDPQQETFSTSHELFTIVFPRGFALEILEVLSGTPRIVYKFRHWGFMEVPFKGNAPIGEKVEVYGMSIFHVSAITIPGMPLFLFL</sequence>
<accession>A0A2I0VNV0</accession>
<reference evidence="1 2" key="2">
    <citation type="journal article" date="2017" name="Nature">
        <title>The Apostasia genome and the evolution of orchids.</title>
        <authorList>
            <person name="Zhang G.Q."/>
            <person name="Liu K.W."/>
            <person name="Li Z."/>
            <person name="Lohaus R."/>
            <person name="Hsiao Y.Y."/>
            <person name="Niu S.C."/>
            <person name="Wang J.Y."/>
            <person name="Lin Y.C."/>
            <person name="Xu Q."/>
            <person name="Chen L.J."/>
            <person name="Yoshida K."/>
            <person name="Fujiwara S."/>
            <person name="Wang Z.W."/>
            <person name="Zhang Y.Q."/>
            <person name="Mitsuda N."/>
            <person name="Wang M."/>
            <person name="Liu G.H."/>
            <person name="Pecoraro L."/>
            <person name="Huang H.X."/>
            <person name="Xiao X.J."/>
            <person name="Lin M."/>
            <person name="Wu X.Y."/>
            <person name="Wu W.L."/>
            <person name="Chen Y.Y."/>
            <person name="Chang S.B."/>
            <person name="Sakamoto S."/>
            <person name="Ohme-Takagi M."/>
            <person name="Yagi M."/>
            <person name="Zeng S.J."/>
            <person name="Shen C.Y."/>
            <person name="Yeh C.M."/>
            <person name="Luo Y.B."/>
            <person name="Tsai W.C."/>
            <person name="Van de Peer Y."/>
            <person name="Liu Z.J."/>
        </authorList>
    </citation>
    <scope>NUCLEOTIDE SEQUENCE [LARGE SCALE GENOMIC DNA]</scope>
    <source>
        <tissue evidence="1">The whole plant</tissue>
    </source>
</reference>
<evidence type="ECO:0000313" key="1">
    <source>
        <dbReference type="EMBL" id="PKU65089.1"/>
    </source>
</evidence>
<dbReference type="Proteomes" id="UP000233837">
    <property type="component" value="Unassembled WGS sequence"/>
</dbReference>
<gene>
    <name evidence="1" type="ORF">MA16_Dca004704</name>
</gene>
<reference evidence="1 2" key="1">
    <citation type="journal article" date="2016" name="Sci. Rep.">
        <title>The Dendrobium catenatum Lindl. genome sequence provides insights into polysaccharide synthase, floral development and adaptive evolution.</title>
        <authorList>
            <person name="Zhang G.Q."/>
            <person name="Xu Q."/>
            <person name="Bian C."/>
            <person name="Tsai W.C."/>
            <person name="Yeh C.M."/>
            <person name="Liu K.W."/>
            <person name="Yoshida K."/>
            <person name="Zhang L.S."/>
            <person name="Chang S.B."/>
            <person name="Chen F."/>
            <person name="Shi Y."/>
            <person name="Su Y.Y."/>
            <person name="Zhang Y.Q."/>
            <person name="Chen L.J."/>
            <person name="Yin Y."/>
            <person name="Lin M."/>
            <person name="Huang H."/>
            <person name="Deng H."/>
            <person name="Wang Z.W."/>
            <person name="Zhu S.L."/>
            <person name="Zhao X."/>
            <person name="Deng C."/>
            <person name="Niu S.C."/>
            <person name="Huang J."/>
            <person name="Wang M."/>
            <person name="Liu G.H."/>
            <person name="Yang H.J."/>
            <person name="Xiao X.J."/>
            <person name="Hsiao Y.Y."/>
            <person name="Wu W.L."/>
            <person name="Chen Y.Y."/>
            <person name="Mitsuda N."/>
            <person name="Ohme-Takagi M."/>
            <person name="Luo Y.B."/>
            <person name="Van de Peer Y."/>
            <person name="Liu Z.J."/>
        </authorList>
    </citation>
    <scope>NUCLEOTIDE SEQUENCE [LARGE SCALE GENOMIC DNA]</scope>
    <source>
        <tissue evidence="1">The whole plant</tissue>
    </source>
</reference>
<proteinExistence type="predicted"/>
<dbReference type="AlphaFoldDB" id="A0A2I0VNV0"/>
<dbReference type="InterPro" id="IPR032710">
    <property type="entry name" value="NTF2-like_dom_sf"/>
</dbReference>
<keyword evidence="2" id="KW-1185">Reference proteome</keyword>
<evidence type="ECO:0000313" key="2">
    <source>
        <dbReference type="Proteomes" id="UP000233837"/>
    </source>
</evidence>
<dbReference type="PANTHER" id="PTHR31723">
    <property type="entry name" value="PATHOGENESIS-RELATED FAMILY PROTEIN"/>
    <property type="match status" value="1"/>
</dbReference>
<protein>
    <submittedName>
        <fullName evidence="1">Pathogen-related protein</fullName>
    </submittedName>
</protein>
<dbReference type="InterPro" id="IPR053218">
    <property type="entry name" value="Pathogen-related_defense"/>
</dbReference>
<dbReference type="PANTHER" id="PTHR31723:SF5">
    <property type="entry name" value="OS01G0248500 PROTEIN"/>
    <property type="match status" value="1"/>
</dbReference>
<name>A0A2I0VNV0_9ASPA</name>